<evidence type="ECO:0000313" key="3">
    <source>
        <dbReference type="Proteomes" id="UP000680866"/>
    </source>
</evidence>
<dbReference type="SUPFAM" id="SSF51197">
    <property type="entry name" value="Clavaminate synthase-like"/>
    <property type="match status" value="1"/>
</dbReference>
<accession>A0A810N8N6</accession>
<sequence length="289" mass="32928">MANPDPTTGTNATAGVPVARMSFDQFMATGPGDLFRSDVPVVIKLPESVQGLGRDGVAARLGNMLVTLFTEPGDKNHPGRWETRDIRLREFFADDKYMTSPDTWHRIVSNIRNSPADVNAVVGFDAEKFFGYGRSLYAANLWISHRGVFTKSHFDEFENFNIALEGRKRFIIAPPGSRDYYPRSVLRGFGDKSQVFDMDNVDPQRYPRLVPKLAQRRDLILEAGEMLYLPLGWWHQAESLDEVNVNVNFWLKSSKILRRPHVLGVALYTYAYRKLTRVYSYKPTEVQSS</sequence>
<reference evidence="2" key="1">
    <citation type="submission" date="2020-08" db="EMBL/GenBank/DDBJ databases">
        <title>Whole genome shotgun sequence of Polymorphospora rubra NBRC 101157.</title>
        <authorList>
            <person name="Komaki H."/>
            <person name="Tamura T."/>
        </authorList>
    </citation>
    <scope>NUCLEOTIDE SEQUENCE</scope>
    <source>
        <strain evidence="2">NBRC 101157</strain>
    </source>
</reference>
<organism evidence="2 3">
    <name type="scientific">Polymorphospora rubra</name>
    <dbReference type="NCBI Taxonomy" id="338584"/>
    <lineage>
        <taxon>Bacteria</taxon>
        <taxon>Bacillati</taxon>
        <taxon>Actinomycetota</taxon>
        <taxon>Actinomycetes</taxon>
        <taxon>Micromonosporales</taxon>
        <taxon>Micromonosporaceae</taxon>
        <taxon>Polymorphospora</taxon>
    </lineage>
</organism>
<dbReference type="Proteomes" id="UP000680866">
    <property type="component" value="Chromosome"/>
</dbReference>
<dbReference type="EMBL" id="AP023359">
    <property type="protein sequence ID" value="BCJ68148.1"/>
    <property type="molecule type" value="Genomic_DNA"/>
</dbReference>
<dbReference type="InterPro" id="IPR003347">
    <property type="entry name" value="JmjC_dom"/>
</dbReference>
<name>A0A810N8N6_9ACTN</name>
<dbReference type="InterPro" id="IPR014710">
    <property type="entry name" value="RmlC-like_jellyroll"/>
</dbReference>
<evidence type="ECO:0000313" key="2">
    <source>
        <dbReference type="EMBL" id="BCJ68148.1"/>
    </source>
</evidence>
<dbReference type="PANTHER" id="PTHR12461:SF105">
    <property type="entry name" value="HYPOXIA-INDUCIBLE FACTOR 1-ALPHA INHIBITOR"/>
    <property type="match status" value="1"/>
</dbReference>
<dbReference type="PROSITE" id="PS51184">
    <property type="entry name" value="JMJC"/>
    <property type="match status" value="1"/>
</dbReference>
<proteinExistence type="predicted"/>
<dbReference type="Gene3D" id="2.60.120.10">
    <property type="entry name" value="Jelly Rolls"/>
    <property type="match status" value="1"/>
</dbReference>
<dbReference type="PANTHER" id="PTHR12461">
    <property type="entry name" value="HYPOXIA-INDUCIBLE FACTOR 1 ALPHA INHIBITOR-RELATED"/>
    <property type="match status" value="1"/>
</dbReference>
<dbReference type="Pfam" id="PF13621">
    <property type="entry name" value="Cupin_8"/>
    <property type="match status" value="1"/>
</dbReference>
<dbReference type="KEGG" id="pry:Prubr_51690"/>
<feature type="domain" description="JmjC" evidence="1">
    <location>
        <begin position="103"/>
        <end position="266"/>
    </location>
</feature>
<dbReference type="SMART" id="SM00558">
    <property type="entry name" value="JmjC"/>
    <property type="match status" value="1"/>
</dbReference>
<protein>
    <recommendedName>
        <fullName evidence="1">JmjC domain-containing protein</fullName>
    </recommendedName>
</protein>
<gene>
    <name evidence="2" type="ORF">Prubr_51690</name>
</gene>
<dbReference type="InterPro" id="IPR041667">
    <property type="entry name" value="Cupin_8"/>
</dbReference>
<dbReference type="AlphaFoldDB" id="A0A810N8N6"/>
<evidence type="ECO:0000259" key="1">
    <source>
        <dbReference type="PROSITE" id="PS51184"/>
    </source>
</evidence>
<keyword evidence="3" id="KW-1185">Reference proteome</keyword>